<evidence type="ECO:0000259" key="1">
    <source>
        <dbReference type="Pfam" id="PF09861"/>
    </source>
</evidence>
<sequence>MDVPGLYLIYQSFSQPVVKNIEEEVVQQLKKIEIDQLIHKDQKVAITAGSRGIKNIAKILKVVVKEFKDLGAKPFIVPAMGSHGGGTAEGQTEVLDSLGINEEAVGAPIISDTEVVELGRTEKGAAVYMDKNAFNADAIFVINRVKPHTKFKARIESGLMKMIAIGLGKQKGCTELHSFGLYPEIVYAARIALEKAPIKAGLGIVENALKQTAKIAAVRKEKMEEVDAELLVLAKDLMPSLPAEHIDLLIVDEMGKNISGSGIDVNVIGRVTSPASSEEKPRVENIVALDLSDASHGNALGMGLADVITRRFADKINFQATYANVIAAGSLSRGKMPLVMENDLDAITVGLNAVQGKNLRDIKIMFINNTMQLSKLMVSQALLNNLPKNKDFKILDEVNLEFDNQGNLIRKGWW</sequence>
<name>A0A1I6D5X4_9FIRM</name>
<dbReference type="AlphaFoldDB" id="A0A1I6D5X4"/>
<dbReference type="Proteomes" id="UP000199584">
    <property type="component" value="Unassembled WGS sequence"/>
</dbReference>
<accession>A0A1I6D5X4</accession>
<dbReference type="Gene3D" id="3.40.50.11440">
    <property type="match status" value="1"/>
</dbReference>
<keyword evidence="3" id="KW-1185">Reference proteome</keyword>
<evidence type="ECO:0000313" key="3">
    <source>
        <dbReference type="Proteomes" id="UP000199584"/>
    </source>
</evidence>
<reference evidence="3" key="1">
    <citation type="submission" date="2016-10" db="EMBL/GenBank/DDBJ databases">
        <authorList>
            <person name="Varghese N."/>
            <person name="Submissions S."/>
        </authorList>
    </citation>
    <scope>NUCLEOTIDE SEQUENCE [LARGE SCALE GENOMIC DNA]</scope>
    <source>
        <strain evidence="3">DSM 3669</strain>
    </source>
</reference>
<dbReference type="InterPro" id="IPR048068">
    <property type="entry name" value="LarA-like"/>
</dbReference>
<dbReference type="PANTHER" id="PTHR33171:SF17">
    <property type="entry name" value="LARA-LIKE N-TERMINAL DOMAIN-CONTAINING PROTEIN"/>
    <property type="match status" value="1"/>
</dbReference>
<gene>
    <name evidence="2" type="ORF">SAMN05660706_10613</name>
</gene>
<organism evidence="2 3">
    <name type="scientific">Desulfoscipio geothermicus DSM 3669</name>
    <dbReference type="NCBI Taxonomy" id="1121426"/>
    <lineage>
        <taxon>Bacteria</taxon>
        <taxon>Bacillati</taxon>
        <taxon>Bacillota</taxon>
        <taxon>Clostridia</taxon>
        <taxon>Eubacteriales</taxon>
        <taxon>Desulfallaceae</taxon>
        <taxon>Desulfoscipio</taxon>
    </lineage>
</organism>
<proteinExistence type="predicted"/>
<dbReference type="PANTHER" id="PTHR33171">
    <property type="entry name" value="LAR_N DOMAIN-CONTAINING PROTEIN"/>
    <property type="match status" value="1"/>
</dbReference>
<dbReference type="STRING" id="39060.SAMN05660706_10613"/>
<feature type="domain" description="LarA-like N-terminal" evidence="1">
    <location>
        <begin position="18"/>
        <end position="179"/>
    </location>
</feature>
<evidence type="ECO:0000313" key="2">
    <source>
        <dbReference type="EMBL" id="SFR00874.1"/>
    </source>
</evidence>
<dbReference type="EMBL" id="FOYM01000006">
    <property type="protein sequence ID" value="SFR00874.1"/>
    <property type="molecule type" value="Genomic_DNA"/>
</dbReference>
<dbReference type="GO" id="GO:0050043">
    <property type="term" value="F:lactate racemase activity"/>
    <property type="evidence" value="ECO:0007669"/>
    <property type="project" value="InterPro"/>
</dbReference>
<dbReference type="Pfam" id="PF09861">
    <property type="entry name" value="Lar_N"/>
    <property type="match status" value="1"/>
</dbReference>
<dbReference type="InterPro" id="IPR018657">
    <property type="entry name" value="LarA-like_N"/>
</dbReference>
<protein>
    <recommendedName>
        <fullName evidence="1">LarA-like N-terminal domain-containing protein</fullName>
    </recommendedName>
</protein>